<organism evidence="6 7">
    <name type="scientific">Candidatus Enterocloster excrementipullorum</name>
    <dbReference type="NCBI Taxonomy" id="2838559"/>
    <lineage>
        <taxon>Bacteria</taxon>
        <taxon>Bacillati</taxon>
        <taxon>Bacillota</taxon>
        <taxon>Clostridia</taxon>
        <taxon>Lachnospirales</taxon>
        <taxon>Lachnospiraceae</taxon>
        <taxon>Enterocloster</taxon>
    </lineage>
</organism>
<dbReference type="Pfam" id="PF00126">
    <property type="entry name" value="HTH_1"/>
    <property type="match status" value="1"/>
</dbReference>
<dbReference type="EMBL" id="DWWT01000013">
    <property type="protein sequence ID" value="HJC05191.1"/>
    <property type="molecule type" value="Genomic_DNA"/>
</dbReference>
<evidence type="ECO:0000256" key="2">
    <source>
        <dbReference type="ARBA" id="ARBA00023015"/>
    </source>
</evidence>
<dbReference type="GO" id="GO:0003700">
    <property type="term" value="F:DNA-binding transcription factor activity"/>
    <property type="evidence" value="ECO:0007669"/>
    <property type="project" value="InterPro"/>
</dbReference>
<dbReference type="Proteomes" id="UP000823910">
    <property type="component" value="Unassembled WGS sequence"/>
</dbReference>
<dbReference type="FunFam" id="1.10.10.10:FF:000001">
    <property type="entry name" value="LysR family transcriptional regulator"/>
    <property type="match status" value="1"/>
</dbReference>
<gene>
    <name evidence="6" type="ORF">H9704_03415</name>
</gene>
<dbReference type="Gene3D" id="3.40.190.290">
    <property type="match status" value="1"/>
</dbReference>
<reference evidence="6" key="1">
    <citation type="journal article" date="2021" name="PeerJ">
        <title>Extensive microbial diversity within the chicken gut microbiome revealed by metagenomics and culture.</title>
        <authorList>
            <person name="Gilroy R."/>
            <person name="Ravi A."/>
            <person name="Getino M."/>
            <person name="Pursley I."/>
            <person name="Horton D.L."/>
            <person name="Alikhan N.F."/>
            <person name="Baker D."/>
            <person name="Gharbi K."/>
            <person name="Hall N."/>
            <person name="Watson M."/>
            <person name="Adriaenssens E.M."/>
            <person name="Foster-Nyarko E."/>
            <person name="Jarju S."/>
            <person name="Secka A."/>
            <person name="Antonio M."/>
            <person name="Oren A."/>
            <person name="Chaudhuri R.R."/>
            <person name="La Ragione R."/>
            <person name="Hildebrand F."/>
            <person name="Pallen M.J."/>
        </authorList>
    </citation>
    <scope>NUCLEOTIDE SEQUENCE</scope>
    <source>
        <strain evidence="6">CHK180-15479</strain>
    </source>
</reference>
<dbReference type="InterPro" id="IPR036388">
    <property type="entry name" value="WH-like_DNA-bd_sf"/>
</dbReference>
<name>A0A9D2MZ84_9FIRM</name>
<dbReference type="Gene3D" id="1.10.10.10">
    <property type="entry name" value="Winged helix-like DNA-binding domain superfamily/Winged helix DNA-binding domain"/>
    <property type="match status" value="1"/>
</dbReference>
<dbReference type="SUPFAM" id="SSF53850">
    <property type="entry name" value="Periplasmic binding protein-like II"/>
    <property type="match status" value="1"/>
</dbReference>
<dbReference type="InterPro" id="IPR005119">
    <property type="entry name" value="LysR_subst-bd"/>
</dbReference>
<protein>
    <submittedName>
        <fullName evidence="6">LysR family transcriptional regulator</fullName>
    </submittedName>
</protein>
<reference evidence="6" key="2">
    <citation type="submission" date="2021-04" db="EMBL/GenBank/DDBJ databases">
        <authorList>
            <person name="Gilroy R."/>
        </authorList>
    </citation>
    <scope>NUCLEOTIDE SEQUENCE</scope>
    <source>
        <strain evidence="6">CHK180-15479</strain>
    </source>
</reference>
<dbReference type="InterPro" id="IPR000847">
    <property type="entry name" value="LysR_HTH_N"/>
</dbReference>
<evidence type="ECO:0000313" key="7">
    <source>
        <dbReference type="Proteomes" id="UP000823910"/>
    </source>
</evidence>
<evidence type="ECO:0000256" key="1">
    <source>
        <dbReference type="ARBA" id="ARBA00009437"/>
    </source>
</evidence>
<dbReference type="InterPro" id="IPR036390">
    <property type="entry name" value="WH_DNA-bd_sf"/>
</dbReference>
<sequence length="290" mass="33256">MNFQTLRTFYTIARCEKLTAAAQQLNLTQSALSRVVRQMEEEVGVSLFDHRRNRISLNQNGRKFFQMTEAVLGQYDNCIREIKEDNEIFSRTLTIALSAAGSSLPLLIHEFKKQHPEAWFSLKGYDHMKMEPDVQFCFFCSIFPLKDPEAVCLAREPLYLTASASSSLAGCSSVALSELSSRNFLFADVRNDMHGIQMHYCRMAGFTPEMDNVIERQNILMMLLELGEGVSLLPKVNNANLVQIPIRDISCTRLIYMKKNPQIYETRLARQFESFCCQYFEALSVPERKS</sequence>
<evidence type="ECO:0000256" key="3">
    <source>
        <dbReference type="ARBA" id="ARBA00023125"/>
    </source>
</evidence>
<dbReference type="Pfam" id="PF03466">
    <property type="entry name" value="LysR_substrate"/>
    <property type="match status" value="1"/>
</dbReference>
<comment type="similarity">
    <text evidence="1">Belongs to the LysR transcriptional regulatory family.</text>
</comment>
<dbReference type="SUPFAM" id="SSF46785">
    <property type="entry name" value="Winged helix' DNA-binding domain"/>
    <property type="match status" value="1"/>
</dbReference>
<proteinExistence type="inferred from homology"/>
<evidence type="ECO:0000259" key="5">
    <source>
        <dbReference type="PROSITE" id="PS50931"/>
    </source>
</evidence>
<accession>A0A9D2MZ84</accession>
<keyword evidence="3" id="KW-0238">DNA-binding</keyword>
<keyword evidence="2" id="KW-0805">Transcription regulation</keyword>
<keyword evidence="4" id="KW-0804">Transcription</keyword>
<dbReference type="GO" id="GO:0003677">
    <property type="term" value="F:DNA binding"/>
    <property type="evidence" value="ECO:0007669"/>
    <property type="project" value="UniProtKB-KW"/>
</dbReference>
<evidence type="ECO:0000313" key="6">
    <source>
        <dbReference type="EMBL" id="HJC05191.1"/>
    </source>
</evidence>
<dbReference type="PRINTS" id="PR00039">
    <property type="entry name" value="HTHLYSR"/>
</dbReference>
<feature type="domain" description="HTH lysR-type" evidence="5">
    <location>
        <begin position="1"/>
        <end position="58"/>
    </location>
</feature>
<dbReference type="PROSITE" id="PS50931">
    <property type="entry name" value="HTH_LYSR"/>
    <property type="match status" value="1"/>
</dbReference>
<dbReference type="PANTHER" id="PTHR30346:SF28">
    <property type="entry name" value="HTH-TYPE TRANSCRIPTIONAL REGULATOR CYNR"/>
    <property type="match status" value="1"/>
</dbReference>
<dbReference type="AlphaFoldDB" id="A0A9D2MZ84"/>
<dbReference type="GO" id="GO:0032993">
    <property type="term" value="C:protein-DNA complex"/>
    <property type="evidence" value="ECO:0007669"/>
    <property type="project" value="TreeGrafter"/>
</dbReference>
<dbReference type="PANTHER" id="PTHR30346">
    <property type="entry name" value="TRANSCRIPTIONAL DUAL REGULATOR HCAR-RELATED"/>
    <property type="match status" value="1"/>
</dbReference>
<evidence type="ECO:0000256" key="4">
    <source>
        <dbReference type="ARBA" id="ARBA00023163"/>
    </source>
</evidence>
<comment type="caution">
    <text evidence="6">The sequence shown here is derived from an EMBL/GenBank/DDBJ whole genome shotgun (WGS) entry which is preliminary data.</text>
</comment>